<dbReference type="KEGG" id="kbi:30205674"/>
<evidence type="ECO:0000313" key="3">
    <source>
        <dbReference type="Proteomes" id="UP000092730"/>
    </source>
</evidence>
<name>A0A1B9GFE2_9TREE</name>
<reference evidence="2" key="4">
    <citation type="submission" date="2024-02" db="EMBL/GenBank/DDBJ databases">
        <title>Comparative genomics of Cryptococcus and Kwoniella reveals pathogenesis evolution and contrasting modes of karyotype evolution via chromosome fusion or intercentromeric recombination.</title>
        <authorList>
            <person name="Coelho M.A."/>
            <person name="David-Palma M."/>
            <person name="Shea T."/>
            <person name="Bowers K."/>
            <person name="McGinley-Smith S."/>
            <person name="Mohammad A.W."/>
            <person name="Gnirke A."/>
            <person name="Yurkov A.M."/>
            <person name="Nowrousian M."/>
            <person name="Sun S."/>
            <person name="Cuomo C.A."/>
            <person name="Heitman J."/>
        </authorList>
    </citation>
    <scope>NUCLEOTIDE SEQUENCE</scope>
    <source>
        <strain evidence="2">CBS 10118</strain>
    </source>
</reference>
<reference evidence="1" key="3">
    <citation type="submission" date="2014-01" db="EMBL/GenBank/DDBJ databases">
        <title>Evolution of pathogenesis and genome organization in the Tremellales.</title>
        <authorList>
            <person name="Cuomo C."/>
            <person name="Litvintseva A."/>
            <person name="Heitman J."/>
            <person name="Chen Y."/>
            <person name="Sun S."/>
            <person name="Springer D."/>
            <person name="Dromer F."/>
            <person name="Young S."/>
            <person name="Zeng Q."/>
            <person name="Chapman S."/>
            <person name="Gujja S."/>
            <person name="Saif S."/>
            <person name="Birren B."/>
        </authorList>
    </citation>
    <scope>NUCLEOTIDE SEQUENCE</scope>
    <source>
        <strain evidence="1">CBS 10118</strain>
    </source>
</reference>
<proteinExistence type="predicted"/>
<reference evidence="1" key="1">
    <citation type="submission" date="2013-07" db="EMBL/GenBank/DDBJ databases">
        <title>The Genome Sequence of Cryptococcus bestiolae CBS10118.</title>
        <authorList>
            <consortium name="The Broad Institute Genome Sequencing Platform"/>
            <person name="Cuomo C."/>
            <person name="Litvintseva A."/>
            <person name="Chen Y."/>
            <person name="Heitman J."/>
            <person name="Sun S."/>
            <person name="Springer D."/>
            <person name="Dromer F."/>
            <person name="Young S.K."/>
            <person name="Zeng Q."/>
            <person name="Gargeya S."/>
            <person name="Fitzgerald M."/>
            <person name="Abouelleil A."/>
            <person name="Alvarado L."/>
            <person name="Berlin A.M."/>
            <person name="Chapman S.B."/>
            <person name="Dewar J."/>
            <person name="Goldberg J."/>
            <person name="Griggs A."/>
            <person name="Gujja S."/>
            <person name="Hansen M."/>
            <person name="Howarth C."/>
            <person name="Imamovic A."/>
            <person name="Larimer J."/>
            <person name="McCowan C."/>
            <person name="Murphy C."/>
            <person name="Pearson M."/>
            <person name="Priest M."/>
            <person name="Roberts A."/>
            <person name="Saif S."/>
            <person name="Shea T."/>
            <person name="Sykes S."/>
            <person name="Wortman J."/>
            <person name="Nusbaum C."/>
            <person name="Birren B."/>
        </authorList>
    </citation>
    <scope>NUCLEOTIDE SEQUENCE [LARGE SCALE GENOMIC DNA]</scope>
    <source>
        <strain evidence="1">CBS 10118</strain>
    </source>
</reference>
<dbReference type="VEuPathDB" id="FungiDB:I302_01275"/>
<dbReference type="GeneID" id="30205674"/>
<dbReference type="Proteomes" id="UP000092730">
    <property type="component" value="Chromosome 1"/>
</dbReference>
<dbReference type="AlphaFoldDB" id="A0A1B9GFE2"/>
<evidence type="ECO:0000313" key="2">
    <source>
        <dbReference type="EMBL" id="WVW80602.1"/>
    </source>
</evidence>
<organism evidence="1">
    <name type="scientific">Kwoniella bestiolae CBS 10118</name>
    <dbReference type="NCBI Taxonomy" id="1296100"/>
    <lineage>
        <taxon>Eukaryota</taxon>
        <taxon>Fungi</taxon>
        <taxon>Dikarya</taxon>
        <taxon>Basidiomycota</taxon>
        <taxon>Agaricomycotina</taxon>
        <taxon>Tremellomycetes</taxon>
        <taxon>Tremellales</taxon>
        <taxon>Cryptococcaceae</taxon>
        <taxon>Kwoniella</taxon>
    </lineage>
</organism>
<protein>
    <submittedName>
        <fullName evidence="1">Uncharacterized protein</fullName>
    </submittedName>
</protein>
<reference evidence="2" key="2">
    <citation type="submission" date="2013-07" db="EMBL/GenBank/DDBJ databases">
        <authorList>
            <consortium name="The Broad Institute Genome Sequencing Platform"/>
            <person name="Cuomo C."/>
            <person name="Litvintseva A."/>
            <person name="Chen Y."/>
            <person name="Heitman J."/>
            <person name="Sun S."/>
            <person name="Springer D."/>
            <person name="Dromer F."/>
            <person name="Young S.K."/>
            <person name="Zeng Q."/>
            <person name="Gargeya S."/>
            <person name="Fitzgerald M."/>
            <person name="Abouelleil A."/>
            <person name="Alvarado L."/>
            <person name="Berlin A.M."/>
            <person name="Chapman S.B."/>
            <person name="Dewar J."/>
            <person name="Goldberg J."/>
            <person name="Griggs A."/>
            <person name="Gujja S."/>
            <person name="Hansen M."/>
            <person name="Howarth C."/>
            <person name="Imamovic A."/>
            <person name="Larimer J."/>
            <person name="McCowan C."/>
            <person name="Murphy C."/>
            <person name="Pearson M."/>
            <person name="Priest M."/>
            <person name="Roberts A."/>
            <person name="Saif S."/>
            <person name="Shea T."/>
            <person name="Sykes S."/>
            <person name="Wortman J."/>
            <person name="Nusbaum C."/>
            <person name="Birren B."/>
        </authorList>
    </citation>
    <scope>NUCLEOTIDE SEQUENCE</scope>
    <source>
        <strain evidence="2">CBS 10118</strain>
    </source>
</reference>
<dbReference type="EMBL" id="KI894018">
    <property type="protein sequence ID" value="OCF29762.1"/>
    <property type="molecule type" value="Genomic_DNA"/>
</dbReference>
<keyword evidence="3" id="KW-1185">Reference proteome</keyword>
<accession>A0A1B9GFE2</accession>
<dbReference type="OrthoDB" id="10450048at2759"/>
<dbReference type="RefSeq" id="XP_019050832.1">
    <property type="nucleotide sequence ID" value="XM_019187954.1"/>
</dbReference>
<gene>
    <name evidence="1" type="ORF">I302_01275</name>
    <name evidence="2" type="ORF">I302_102588</name>
</gene>
<sequence>MSPHNLTPEIWSMIFSFCAEPIRRDEQVSQPTLVKLLQVNSSFLSIVAPLLYRNVTIEDLGGFLRGLDSTSLHDESNAVPLANLADLVLIRLGYTKVALLRYVRHLKVVPWTRSVKLADPPVSSSAETIDEQHSSYIEAKSTLQKLSHISLDDNILSITIGRSVQPNSKEMDRIHSRFFSEIHPIRRRLLELFRPGQWTEYSPLHGYCFEPLQSDFIGGERVIPELVVIHTTLEGTFPLVWGTTNRIMVNPRKGSDNRAIMEPSVMMSNTETIPEELDMLPAGRLLEDELVRSLVYTIIRSNPPWLRRMDEVQQESVDERTKIEVYGLENVLRLNDDSSGLRADGLEIAKEASSDNGSGSKETSHLRVLGRIESRIRDQSSISEDDRWIKSGRKAFSIGLRSKQDTSD</sequence>
<evidence type="ECO:0000313" key="1">
    <source>
        <dbReference type="EMBL" id="OCF29762.1"/>
    </source>
</evidence>
<dbReference type="EMBL" id="CP144541">
    <property type="protein sequence ID" value="WVW80602.1"/>
    <property type="molecule type" value="Genomic_DNA"/>
</dbReference>